<evidence type="ECO:0000313" key="1">
    <source>
        <dbReference type="EMBL" id="RWS18717.1"/>
    </source>
</evidence>
<dbReference type="STRING" id="299467.A0A443RTS2"/>
<dbReference type="EMBL" id="NCKV01035406">
    <property type="protein sequence ID" value="RWS18717.1"/>
    <property type="molecule type" value="Genomic_DNA"/>
</dbReference>
<dbReference type="Proteomes" id="UP000288716">
    <property type="component" value="Unassembled WGS sequence"/>
</dbReference>
<reference evidence="1 2" key="1">
    <citation type="journal article" date="2018" name="Gigascience">
        <title>Genomes of trombidid mites reveal novel predicted allergens and laterally-transferred genes associated with secondary metabolism.</title>
        <authorList>
            <person name="Dong X."/>
            <person name="Chaisiri K."/>
            <person name="Xia D."/>
            <person name="Armstrong S.D."/>
            <person name="Fang Y."/>
            <person name="Donnelly M.J."/>
            <person name="Kadowaki T."/>
            <person name="McGarry J.W."/>
            <person name="Darby A.C."/>
            <person name="Makepeace B.L."/>
        </authorList>
    </citation>
    <scope>NUCLEOTIDE SEQUENCE [LARGE SCALE GENOMIC DNA]</scope>
    <source>
        <strain evidence="1">UoL-UT</strain>
    </source>
</reference>
<sequence length="105" mass="12455">MTKEQKKYRRTNVIVIIPIVTFYEAEDYHKKFQLRQHQKLFKRVKIDRKDLIKSHVAVKANAYVSGFVSVNQIEKEAKELDLTEDHKSEIIKIVKAGMIRHFVND</sequence>
<dbReference type="Gene3D" id="3.30.1060.10">
    <property type="entry name" value="Peptide methionine sulphoxide reductase MsrA"/>
    <property type="match status" value="1"/>
</dbReference>
<protein>
    <submittedName>
        <fullName evidence="1">Peptide methionine sulfoxide reductase-like protein</fullName>
    </submittedName>
</protein>
<gene>
    <name evidence="1" type="ORF">B4U80_00545</name>
</gene>
<keyword evidence="2" id="KW-1185">Reference proteome</keyword>
<dbReference type="OrthoDB" id="77405at2759"/>
<dbReference type="VEuPathDB" id="VectorBase:LDEU013323"/>
<dbReference type="AlphaFoldDB" id="A0A443RTS2"/>
<evidence type="ECO:0000313" key="2">
    <source>
        <dbReference type="Proteomes" id="UP000288716"/>
    </source>
</evidence>
<comment type="caution">
    <text evidence="1">The sequence shown here is derived from an EMBL/GenBank/DDBJ whole genome shotgun (WGS) entry which is preliminary data.</text>
</comment>
<dbReference type="GO" id="GO:0008113">
    <property type="term" value="F:peptide-methionine (S)-S-oxide reductase activity"/>
    <property type="evidence" value="ECO:0007669"/>
    <property type="project" value="InterPro"/>
</dbReference>
<organism evidence="1 2">
    <name type="scientific">Leptotrombidium deliense</name>
    <dbReference type="NCBI Taxonomy" id="299467"/>
    <lineage>
        <taxon>Eukaryota</taxon>
        <taxon>Metazoa</taxon>
        <taxon>Ecdysozoa</taxon>
        <taxon>Arthropoda</taxon>
        <taxon>Chelicerata</taxon>
        <taxon>Arachnida</taxon>
        <taxon>Acari</taxon>
        <taxon>Acariformes</taxon>
        <taxon>Trombidiformes</taxon>
        <taxon>Prostigmata</taxon>
        <taxon>Anystina</taxon>
        <taxon>Parasitengona</taxon>
        <taxon>Trombiculoidea</taxon>
        <taxon>Trombiculidae</taxon>
        <taxon>Leptotrombidium</taxon>
    </lineage>
</organism>
<proteinExistence type="predicted"/>
<accession>A0A443RTS2</accession>
<dbReference type="InterPro" id="IPR036509">
    <property type="entry name" value="Met_Sox_Rdtase_MsrA_sf"/>
</dbReference>
<name>A0A443RTS2_9ACAR</name>